<keyword evidence="2" id="KW-0732">Signal</keyword>
<sequence>MLRSSAVPARRPLVFLAVVLLALAGASFAAAGLSGTGASFAFTGGAATSGVRLSFRNSNAPPPTANRIGQSTSPATPIAPMANAAAAVDLLPLLSPF</sequence>
<feature type="signal peptide" evidence="2">
    <location>
        <begin position="1"/>
        <end position="31"/>
    </location>
</feature>
<protein>
    <submittedName>
        <fullName evidence="3">Uncharacterized protein</fullName>
    </submittedName>
</protein>
<evidence type="ECO:0000256" key="2">
    <source>
        <dbReference type="SAM" id="SignalP"/>
    </source>
</evidence>
<name>A0A655JE19_MYCTX</name>
<evidence type="ECO:0000256" key="1">
    <source>
        <dbReference type="SAM" id="MobiDB-lite"/>
    </source>
</evidence>
<dbReference type="EMBL" id="CHKL01000436">
    <property type="protein sequence ID" value="COW77766.1"/>
    <property type="molecule type" value="Genomic_DNA"/>
</dbReference>
<dbReference type="Proteomes" id="UP000048600">
    <property type="component" value="Unassembled WGS sequence"/>
</dbReference>
<proteinExistence type="predicted"/>
<dbReference type="AlphaFoldDB" id="A0A655JE19"/>
<reference evidence="3 4" key="1">
    <citation type="submission" date="2015-03" db="EMBL/GenBank/DDBJ databases">
        <authorList>
            <consortium name="Pathogen Informatics"/>
        </authorList>
    </citation>
    <scope>NUCLEOTIDE SEQUENCE [LARGE SCALE GENOMIC DNA]</scope>
    <source>
        <strain evidence="3 4">P00601463</strain>
    </source>
</reference>
<organism evidence="3 4">
    <name type="scientific">Mycobacterium tuberculosis</name>
    <dbReference type="NCBI Taxonomy" id="1773"/>
    <lineage>
        <taxon>Bacteria</taxon>
        <taxon>Bacillati</taxon>
        <taxon>Actinomycetota</taxon>
        <taxon>Actinomycetes</taxon>
        <taxon>Mycobacteriales</taxon>
        <taxon>Mycobacteriaceae</taxon>
        <taxon>Mycobacterium</taxon>
        <taxon>Mycobacterium tuberculosis complex</taxon>
    </lineage>
</organism>
<accession>A0A655JE19</accession>
<feature type="chain" id="PRO_5041088850" evidence="2">
    <location>
        <begin position="32"/>
        <end position="97"/>
    </location>
</feature>
<evidence type="ECO:0000313" key="4">
    <source>
        <dbReference type="Proteomes" id="UP000048600"/>
    </source>
</evidence>
<evidence type="ECO:0000313" key="3">
    <source>
        <dbReference type="EMBL" id="COW77766.1"/>
    </source>
</evidence>
<gene>
    <name evidence="3" type="ORF">ERS007741_03131</name>
</gene>
<feature type="region of interest" description="Disordered" evidence="1">
    <location>
        <begin position="54"/>
        <end position="75"/>
    </location>
</feature>